<dbReference type="EC" id="3.6.1.-" evidence="10"/>
<dbReference type="OrthoDB" id="9809485at2"/>
<keyword evidence="4 10" id="KW-0699">rRNA-binding</keyword>
<dbReference type="PANTHER" id="PTHR32120:SF10">
    <property type="entry name" value="SMALL RIBOSOMAL SUBUNIT BIOGENESIS GTPASE RSGA"/>
    <property type="match status" value="1"/>
</dbReference>
<dbReference type="PANTHER" id="PTHR32120">
    <property type="entry name" value="SMALL RIBOSOMAL SUBUNIT BIOGENESIS GTPASE RSGA"/>
    <property type="match status" value="1"/>
</dbReference>
<feature type="binding site" evidence="10">
    <location>
        <position position="290"/>
    </location>
    <ligand>
        <name>Zn(2+)</name>
        <dbReference type="ChEBI" id="CHEBI:29105"/>
    </ligand>
</feature>
<feature type="domain" description="EngC GTPase" evidence="11">
    <location>
        <begin position="107"/>
        <end position="256"/>
    </location>
</feature>
<evidence type="ECO:0000256" key="10">
    <source>
        <dbReference type="HAMAP-Rule" id="MF_01820"/>
    </source>
</evidence>
<gene>
    <name evidence="10" type="primary">rsgA</name>
    <name evidence="13" type="ORF">SAMN04488099_10667</name>
</gene>
<keyword evidence="1 10" id="KW-0963">Cytoplasm</keyword>
<name>A0A1H7JUN8_9LACT</name>
<feature type="binding site" evidence="10">
    <location>
        <position position="288"/>
    </location>
    <ligand>
        <name>Zn(2+)</name>
        <dbReference type="ChEBI" id="CHEBI:29105"/>
    </ligand>
</feature>
<keyword evidence="5 10" id="KW-0547">Nucleotide-binding</keyword>
<dbReference type="PROSITE" id="PS51721">
    <property type="entry name" value="G_CP"/>
    <property type="match status" value="1"/>
</dbReference>
<comment type="function">
    <text evidence="10">One of several proteins that assist in the late maturation steps of the functional core of the 30S ribosomal subunit. Helps release RbfA from mature subunits. May play a role in the assembly of ribosomal proteins into the subunit. Circularly permuted GTPase that catalyzes slow GTP hydrolysis, GTPase activity is stimulated by the 30S ribosomal subunit.</text>
</comment>
<dbReference type="Gene3D" id="3.40.50.300">
    <property type="entry name" value="P-loop containing nucleotide triphosphate hydrolases"/>
    <property type="match status" value="1"/>
</dbReference>
<evidence type="ECO:0000313" key="14">
    <source>
        <dbReference type="Proteomes" id="UP000199081"/>
    </source>
</evidence>
<comment type="similarity">
    <text evidence="10">Belongs to the TRAFAC class YlqF/YawG GTPase family. RsgA subfamily.</text>
</comment>
<feature type="domain" description="CP-type G" evidence="12">
    <location>
        <begin position="98"/>
        <end position="258"/>
    </location>
</feature>
<proteinExistence type="inferred from homology"/>
<dbReference type="Proteomes" id="UP000199081">
    <property type="component" value="Unassembled WGS sequence"/>
</dbReference>
<evidence type="ECO:0000256" key="7">
    <source>
        <dbReference type="ARBA" id="ARBA00022833"/>
    </source>
</evidence>
<keyword evidence="7 10" id="KW-0862">Zinc</keyword>
<dbReference type="InterPro" id="IPR027417">
    <property type="entry name" value="P-loop_NTPase"/>
</dbReference>
<comment type="cofactor">
    <cofactor evidence="10">
        <name>Zn(2+)</name>
        <dbReference type="ChEBI" id="CHEBI:29105"/>
    </cofactor>
    <text evidence="10">Binds 1 zinc ion per subunit.</text>
</comment>
<feature type="binding site" evidence="10">
    <location>
        <position position="296"/>
    </location>
    <ligand>
        <name>Zn(2+)</name>
        <dbReference type="ChEBI" id="CHEBI:29105"/>
    </ligand>
</feature>
<dbReference type="PROSITE" id="PS50936">
    <property type="entry name" value="ENGC_GTPASE"/>
    <property type="match status" value="1"/>
</dbReference>
<dbReference type="InterPro" id="IPR004881">
    <property type="entry name" value="Ribosome_biogen_GTPase_RsgA"/>
</dbReference>
<reference evidence="14" key="1">
    <citation type="submission" date="2016-10" db="EMBL/GenBank/DDBJ databases">
        <authorList>
            <person name="Varghese N."/>
            <person name="Submissions S."/>
        </authorList>
    </citation>
    <scope>NUCLEOTIDE SEQUENCE [LARGE SCALE GENOMIC DNA]</scope>
    <source>
        <strain evidence="14">DSM 19183</strain>
    </source>
</reference>
<dbReference type="Pfam" id="PF03193">
    <property type="entry name" value="RsgA_GTPase"/>
    <property type="match status" value="1"/>
</dbReference>
<feature type="binding site" evidence="10">
    <location>
        <begin position="200"/>
        <end position="208"/>
    </location>
    <ligand>
        <name>GTP</name>
        <dbReference type="ChEBI" id="CHEBI:37565"/>
    </ligand>
</feature>
<dbReference type="HAMAP" id="MF_01820">
    <property type="entry name" value="GTPase_RsgA"/>
    <property type="match status" value="1"/>
</dbReference>
<evidence type="ECO:0000256" key="6">
    <source>
        <dbReference type="ARBA" id="ARBA00022801"/>
    </source>
</evidence>
<protein>
    <recommendedName>
        <fullName evidence="10">Small ribosomal subunit biogenesis GTPase RsgA</fullName>
        <ecNumber evidence="10">3.6.1.-</ecNumber>
    </recommendedName>
</protein>
<evidence type="ECO:0000256" key="8">
    <source>
        <dbReference type="ARBA" id="ARBA00022884"/>
    </source>
</evidence>
<evidence type="ECO:0000259" key="11">
    <source>
        <dbReference type="PROSITE" id="PS50936"/>
    </source>
</evidence>
<evidence type="ECO:0000256" key="9">
    <source>
        <dbReference type="ARBA" id="ARBA00023134"/>
    </source>
</evidence>
<keyword evidence="9 10" id="KW-0342">GTP-binding</keyword>
<keyword evidence="2 10" id="KW-0690">Ribosome biogenesis</keyword>
<dbReference type="GO" id="GO:0046872">
    <property type="term" value="F:metal ion binding"/>
    <property type="evidence" value="ECO:0007669"/>
    <property type="project" value="UniProtKB-KW"/>
</dbReference>
<dbReference type="GO" id="GO:0005525">
    <property type="term" value="F:GTP binding"/>
    <property type="evidence" value="ECO:0007669"/>
    <property type="project" value="UniProtKB-UniRule"/>
</dbReference>
<feature type="binding site" evidence="10">
    <location>
        <begin position="146"/>
        <end position="149"/>
    </location>
    <ligand>
        <name>GTP</name>
        <dbReference type="ChEBI" id="CHEBI:37565"/>
    </ligand>
</feature>
<evidence type="ECO:0000313" key="13">
    <source>
        <dbReference type="EMBL" id="SEK78084.1"/>
    </source>
</evidence>
<keyword evidence="3 10" id="KW-0479">Metal-binding</keyword>
<keyword evidence="8 10" id="KW-0694">RNA-binding</keyword>
<organism evidence="13 14">
    <name type="scientific">Alkalibacterium pelagium</name>
    <dbReference type="NCBI Taxonomy" id="426702"/>
    <lineage>
        <taxon>Bacteria</taxon>
        <taxon>Bacillati</taxon>
        <taxon>Bacillota</taxon>
        <taxon>Bacilli</taxon>
        <taxon>Lactobacillales</taxon>
        <taxon>Carnobacteriaceae</taxon>
        <taxon>Alkalibacterium</taxon>
    </lineage>
</organism>
<dbReference type="InterPro" id="IPR010914">
    <property type="entry name" value="RsgA_GTPase_dom"/>
</dbReference>
<accession>A0A1H7JUN8</accession>
<evidence type="ECO:0000259" key="12">
    <source>
        <dbReference type="PROSITE" id="PS51721"/>
    </source>
</evidence>
<comment type="subunit">
    <text evidence="10">Monomer. Associates with 30S ribosomal subunit, binds 16S rRNA.</text>
</comment>
<evidence type="ECO:0000256" key="3">
    <source>
        <dbReference type="ARBA" id="ARBA00022723"/>
    </source>
</evidence>
<dbReference type="GO" id="GO:0003924">
    <property type="term" value="F:GTPase activity"/>
    <property type="evidence" value="ECO:0007669"/>
    <property type="project" value="UniProtKB-UniRule"/>
</dbReference>
<dbReference type="NCBIfam" id="TIGR00157">
    <property type="entry name" value="ribosome small subunit-dependent GTPase A"/>
    <property type="match status" value="1"/>
</dbReference>
<dbReference type="STRING" id="426702.SAMN04488099_10667"/>
<evidence type="ECO:0000256" key="5">
    <source>
        <dbReference type="ARBA" id="ARBA00022741"/>
    </source>
</evidence>
<keyword evidence="6 10" id="KW-0378">Hydrolase</keyword>
<evidence type="ECO:0000256" key="1">
    <source>
        <dbReference type="ARBA" id="ARBA00022490"/>
    </source>
</evidence>
<keyword evidence="14" id="KW-1185">Reference proteome</keyword>
<dbReference type="GO" id="GO:0005737">
    <property type="term" value="C:cytoplasm"/>
    <property type="evidence" value="ECO:0007669"/>
    <property type="project" value="UniProtKB-SubCell"/>
</dbReference>
<evidence type="ECO:0000256" key="4">
    <source>
        <dbReference type="ARBA" id="ARBA00022730"/>
    </source>
</evidence>
<dbReference type="EMBL" id="FNZU01000006">
    <property type="protein sequence ID" value="SEK78084.1"/>
    <property type="molecule type" value="Genomic_DNA"/>
</dbReference>
<comment type="subcellular location">
    <subcellularLocation>
        <location evidence="10">Cytoplasm</location>
    </subcellularLocation>
</comment>
<dbReference type="RefSeq" id="WP_091480461.1">
    <property type="nucleotide sequence ID" value="NZ_BJYC01000008.1"/>
</dbReference>
<dbReference type="InterPro" id="IPR030378">
    <property type="entry name" value="G_CP_dom"/>
</dbReference>
<sequence>MINELGWNKVLQEEWETLALPEWTIGRVITLSHDLFKVMTNNGEWIGSLPGSYNYDATFDYPAVGDWVAIEQLPGESRGMIRHVMKRRSQFVRHGAGLETKAQVVASNIDFAFLIMSCNDDFNIRRLERYLVSAWDSGAQPVVVLTKSDLIDEQMRLDMELKVNEAAFGVSLIFVSNQTGEGISDLQELVQPNFTAALLGSSGVGKSTLVNSLLNADKMKTNTIRKDDSKGKHTTTHRELIVLPSGGIVVDTPGMRELHLWSRDESDGVSKSFSDIESLFSSCKFNDCRHQTEPGCAVKAALEEGTPSQSRYNSYLKLQKELAYVKKKEAEKAHLLEKKKKQTVYTRRNRN</sequence>
<feature type="binding site" evidence="10">
    <location>
        <position position="283"/>
    </location>
    <ligand>
        <name>Zn(2+)</name>
        <dbReference type="ChEBI" id="CHEBI:29105"/>
    </ligand>
</feature>
<dbReference type="GO" id="GO:0019843">
    <property type="term" value="F:rRNA binding"/>
    <property type="evidence" value="ECO:0007669"/>
    <property type="project" value="UniProtKB-KW"/>
</dbReference>
<dbReference type="SUPFAM" id="SSF52540">
    <property type="entry name" value="P-loop containing nucleoside triphosphate hydrolases"/>
    <property type="match status" value="1"/>
</dbReference>
<evidence type="ECO:0000256" key="2">
    <source>
        <dbReference type="ARBA" id="ARBA00022517"/>
    </source>
</evidence>
<dbReference type="CDD" id="cd01854">
    <property type="entry name" value="YjeQ_EngC"/>
    <property type="match status" value="1"/>
</dbReference>
<dbReference type="Gene3D" id="1.10.40.50">
    <property type="entry name" value="Probable gtpase engc, domain 3"/>
    <property type="match status" value="1"/>
</dbReference>
<dbReference type="AlphaFoldDB" id="A0A1H7JUN8"/>
<dbReference type="GO" id="GO:0042274">
    <property type="term" value="P:ribosomal small subunit biogenesis"/>
    <property type="evidence" value="ECO:0007669"/>
    <property type="project" value="UniProtKB-UniRule"/>
</dbReference>